<feature type="compositionally biased region" description="Low complexity" evidence="1">
    <location>
        <begin position="360"/>
        <end position="371"/>
    </location>
</feature>
<keyword evidence="2" id="KW-0472">Membrane</keyword>
<feature type="compositionally biased region" description="Basic and acidic residues" evidence="1">
    <location>
        <begin position="140"/>
        <end position="170"/>
    </location>
</feature>
<evidence type="ECO:0000313" key="4">
    <source>
        <dbReference type="Proteomes" id="UP000199213"/>
    </source>
</evidence>
<reference evidence="4" key="1">
    <citation type="submission" date="2016-10" db="EMBL/GenBank/DDBJ databases">
        <authorList>
            <person name="Varghese N."/>
            <person name="Submissions S."/>
        </authorList>
    </citation>
    <scope>NUCLEOTIDE SEQUENCE [LARGE SCALE GENOMIC DNA]</scope>
    <source>
        <strain evidence="4">DSM 45460</strain>
    </source>
</reference>
<feature type="transmembrane region" description="Helical" evidence="2">
    <location>
        <begin position="20"/>
        <end position="38"/>
    </location>
</feature>
<dbReference type="RefSeq" id="WP_092632384.1">
    <property type="nucleotide sequence ID" value="NZ_FNFM01000015.1"/>
</dbReference>
<accession>A0A1G9FGX3</accession>
<gene>
    <name evidence="3" type="ORF">SAMN04487820_11526</name>
</gene>
<feature type="region of interest" description="Disordered" evidence="1">
    <location>
        <begin position="234"/>
        <end position="420"/>
    </location>
</feature>
<feature type="compositionally biased region" description="Basic and acidic residues" evidence="1">
    <location>
        <begin position="329"/>
        <end position="347"/>
    </location>
</feature>
<proteinExistence type="predicted"/>
<feature type="compositionally biased region" description="Polar residues" evidence="1">
    <location>
        <begin position="236"/>
        <end position="245"/>
    </location>
</feature>
<feature type="compositionally biased region" description="Polar residues" evidence="1">
    <location>
        <begin position="305"/>
        <end position="317"/>
    </location>
</feature>
<keyword evidence="2" id="KW-0812">Transmembrane</keyword>
<dbReference type="EMBL" id="FNFM01000015">
    <property type="protein sequence ID" value="SDK87638.1"/>
    <property type="molecule type" value="Genomic_DNA"/>
</dbReference>
<name>A0A1G9FGX3_ACTMZ</name>
<feature type="compositionally biased region" description="Gly residues" evidence="1">
    <location>
        <begin position="372"/>
        <end position="382"/>
    </location>
</feature>
<dbReference type="OrthoDB" id="5176077at2"/>
<sequence>MFDGEQGVTADRQRRWLSRALVAVGGTVAGVSAAWLFGSAQAVAVEKPSEDGTLRQVGALIRHVDDRSPGARTDGSEAHERYDDERAASPAEPGAARSGPVSTLSKALGTEACGRTTTVDPADRTVGSGAESRVSGPPTENDRIRNDPRRTDRARTDRARADRLQHDRARVSPTVSPGPDRARETVEESGPLRTVLDRDELRGTTEQLSDSVSDGLRTARREVDPLLHPVERVTGTLISGTTGEESLTGAVESGLGELHDSLRETVSGEQPGEFPDEPAGSTGIGAGTLPEDGVSAAHPGDTSDETGSNDSGASGSESDSREAAVLAAIDRDIAWPNHESHSERDGSSTESRGGKLPFPSGNCGCGTDTNTSGGGSHGGYGLGDSLPVSRSAVPSFGAITRANVYDPASPEGPQPGTTPD</sequence>
<feature type="compositionally biased region" description="Pro residues" evidence="1">
    <location>
        <begin position="410"/>
        <end position="420"/>
    </location>
</feature>
<keyword evidence="2" id="KW-1133">Transmembrane helix</keyword>
<dbReference type="AlphaFoldDB" id="A0A1G9FGX3"/>
<evidence type="ECO:0000313" key="3">
    <source>
        <dbReference type="EMBL" id="SDK87638.1"/>
    </source>
</evidence>
<protein>
    <submittedName>
        <fullName evidence="3">Uncharacterized protein</fullName>
    </submittedName>
</protein>
<dbReference type="Proteomes" id="UP000199213">
    <property type="component" value="Unassembled WGS sequence"/>
</dbReference>
<feature type="region of interest" description="Disordered" evidence="1">
    <location>
        <begin position="62"/>
        <end position="217"/>
    </location>
</feature>
<evidence type="ECO:0000256" key="1">
    <source>
        <dbReference type="SAM" id="MobiDB-lite"/>
    </source>
</evidence>
<organism evidence="3 4">
    <name type="scientific">Actinopolyspora mzabensis</name>
    <dbReference type="NCBI Taxonomy" id="995066"/>
    <lineage>
        <taxon>Bacteria</taxon>
        <taxon>Bacillati</taxon>
        <taxon>Actinomycetota</taxon>
        <taxon>Actinomycetes</taxon>
        <taxon>Actinopolysporales</taxon>
        <taxon>Actinopolysporaceae</taxon>
        <taxon>Actinopolyspora</taxon>
    </lineage>
</organism>
<evidence type="ECO:0000256" key="2">
    <source>
        <dbReference type="SAM" id="Phobius"/>
    </source>
</evidence>
<feature type="compositionally biased region" description="Basic and acidic residues" evidence="1">
    <location>
        <begin position="62"/>
        <end position="87"/>
    </location>
</feature>
<keyword evidence="4" id="KW-1185">Reference proteome</keyword>